<organism evidence="6 7">
    <name type="scientific">Mycoplasmopsis anatis</name>
    <dbReference type="NCBI Taxonomy" id="171279"/>
    <lineage>
        <taxon>Bacteria</taxon>
        <taxon>Bacillati</taxon>
        <taxon>Mycoplasmatota</taxon>
        <taxon>Mycoplasmoidales</taxon>
        <taxon>Metamycoplasmataceae</taxon>
        <taxon>Mycoplasmopsis</taxon>
    </lineage>
</organism>
<dbReference type="EC" id="2.1.1.190" evidence="6"/>
<evidence type="ECO:0000256" key="4">
    <source>
        <dbReference type="PROSITE-ProRule" id="PRU01024"/>
    </source>
</evidence>
<feature type="binding site" evidence="4">
    <location>
        <position position="364"/>
    </location>
    <ligand>
        <name>S-adenosyl-L-methionine</name>
        <dbReference type="ChEBI" id="CHEBI:59789"/>
    </ligand>
</feature>
<evidence type="ECO:0000313" key="7">
    <source>
        <dbReference type="Proteomes" id="UP000746160"/>
    </source>
</evidence>
<proteinExistence type="inferred from homology"/>
<sequence>MKNKLEVNSIIELECNEITYEGLGKCFFDGKPIFVLGLFTGEKALVKINKVLSNYSFGSIIKYLQTSNKREKTDMFYTISGSAPLYGLEYNEQVRLKSELINKFFNWKFPNLLSEEIKISKSKNINNYRNKSKFVVRKVKNINTLFSYVFNTNELVEISECPIVDNEKLFSNIKQILKALDRLNYLDIYEIIGRIYDNDECVVKLLVNNNKIDVNEIKTLFNNINVHEIQIVNNRNRVLFAKKFSNNEIKITLNSKEFHVDIDSFFQIDTLSFSQIIDDISKYFNKNNNQLIDLYCGVGTLGISLYQDNISLYGIEINQKAIKTSSKNLLINNIPLINNKYIVGDAKKIEKRNFDFSKTTLVLDPPRSGIDKELIEKILEWKPSQLIYISCDFKTQLRDLEFLLKEYKIDFYKAYDIFAHTMHFETVAILSLNE</sequence>
<dbReference type="EMBL" id="JABZFG010000018">
    <property type="protein sequence ID" value="MBW0603002.1"/>
    <property type="molecule type" value="Genomic_DNA"/>
</dbReference>
<dbReference type="PROSITE" id="PS51687">
    <property type="entry name" value="SAM_MT_RNA_M5U"/>
    <property type="match status" value="1"/>
</dbReference>
<dbReference type="InterPro" id="IPR030390">
    <property type="entry name" value="MeTrfase_TrmA_AS"/>
</dbReference>
<dbReference type="GO" id="GO:0006396">
    <property type="term" value="P:RNA processing"/>
    <property type="evidence" value="ECO:0007669"/>
    <property type="project" value="InterPro"/>
</dbReference>
<keyword evidence="1 4" id="KW-0489">Methyltransferase</keyword>
<dbReference type="GO" id="GO:0032259">
    <property type="term" value="P:methylation"/>
    <property type="evidence" value="ECO:0007669"/>
    <property type="project" value="UniProtKB-KW"/>
</dbReference>
<dbReference type="RefSeq" id="WP_218675511.1">
    <property type="nucleotide sequence ID" value="NZ_JABZFG010000018.1"/>
</dbReference>
<dbReference type="PANTHER" id="PTHR11061:SF30">
    <property type="entry name" value="TRNA (URACIL(54)-C(5))-METHYLTRANSFERASE"/>
    <property type="match status" value="1"/>
</dbReference>
<gene>
    <name evidence="6" type="ORF">MADP07_00746</name>
</gene>
<evidence type="ECO:0000313" key="6">
    <source>
        <dbReference type="EMBL" id="MBW0603002.1"/>
    </source>
</evidence>
<comment type="caution">
    <text evidence="6">The sequence shown here is derived from an EMBL/GenBank/DDBJ whole genome shotgun (WGS) entry which is preliminary data.</text>
</comment>
<feature type="active site" evidence="5">
    <location>
        <position position="391"/>
    </location>
</feature>
<dbReference type="NCBIfam" id="TIGR00479">
    <property type="entry name" value="rumA"/>
    <property type="match status" value="1"/>
</dbReference>
<dbReference type="CDD" id="cd02440">
    <property type="entry name" value="AdoMet_MTases"/>
    <property type="match status" value="1"/>
</dbReference>
<reference evidence="6" key="1">
    <citation type="journal article" date="2021" name="Genes Genomics">
        <title>Comparative genomic analysis of Mycoplasma anatis strains.</title>
        <authorList>
            <person name="Zhou Q."/>
            <person name="Mai K."/>
            <person name="Yang D."/>
            <person name="Liu J."/>
            <person name="Yan Z."/>
            <person name="Luo C."/>
            <person name="Tan Y."/>
            <person name="Cao S."/>
            <person name="Zhou Q."/>
            <person name="Chen L."/>
            <person name="Chen F."/>
        </authorList>
    </citation>
    <scope>NUCLEOTIDE SEQUENCE</scope>
    <source>
        <strain evidence="6">DP07</strain>
    </source>
</reference>
<dbReference type="Proteomes" id="UP000746160">
    <property type="component" value="Unassembled WGS sequence"/>
</dbReference>
<accession>A0A9Q3QGN1</accession>
<protein>
    <submittedName>
        <fullName evidence="6">23S rRNA (Uracil(1939)-C(5))-methyltransferase RlmD</fullName>
        <ecNumber evidence="6">2.1.1.190</ecNumber>
    </submittedName>
</protein>
<keyword evidence="2 4" id="KW-0808">Transferase</keyword>
<name>A0A9Q3QGN1_9BACT</name>
<feature type="active site" description="Nucleophile" evidence="4">
    <location>
        <position position="391"/>
    </location>
</feature>
<comment type="similarity">
    <text evidence="4">Belongs to the class I-like SAM-binding methyltransferase superfamily. RNA M5U methyltransferase family.</text>
</comment>
<dbReference type="InterPro" id="IPR010280">
    <property type="entry name" value="U5_MeTrfase_fam"/>
</dbReference>
<dbReference type="Pfam" id="PF05958">
    <property type="entry name" value="tRNA_U5-meth_tr"/>
    <property type="match status" value="1"/>
</dbReference>
<feature type="binding site" evidence="4">
    <location>
        <position position="316"/>
    </location>
    <ligand>
        <name>S-adenosyl-L-methionine</name>
        <dbReference type="ChEBI" id="CHEBI:59789"/>
    </ligand>
</feature>
<evidence type="ECO:0000256" key="3">
    <source>
        <dbReference type="ARBA" id="ARBA00022691"/>
    </source>
</evidence>
<dbReference type="PROSITE" id="PS01230">
    <property type="entry name" value="TRMA_1"/>
    <property type="match status" value="1"/>
</dbReference>
<dbReference type="AlphaFoldDB" id="A0A9Q3QGN1"/>
<evidence type="ECO:0000256" key="2">
    <source>
        <dbReference type="ARBA" id="ARBA00022679"/>
    </source>
</evidence>
<keyword evidence="3 4" id="KW-0949">S-adenosyl-L-methionine</keyword>
<dbReference type="PANTHER" id="PTHR11061">
    <property type="entry name" value="RNA M5U METHYLTRANSFERASE"/>
    <property type="match status" value="1"/>
</dbReference>
<feature type="binding site" evidence="4">
    <location>
        <position position="267"/>
    </location>
    <ligand>
        <name>S-adenosyl-L-methionine</name>
        <dbReference type="ChEBI" id="CHEBI:59789"/>
    </ligand>
</feature>
<dbReference type="GO" id="GO:0008173">
    <property type="term" value="F:RNA methyltransferase activity"/>
    <property type="evidence" value="ECO:0007669"/>
    <property type="project" value="InterPro"/>
</dbReference>
<feature type="binding site" evidence="4">
    <location>
        <position position="295"/>
    </location>
    <ligand>
        <name>S-adenosyl-L-methionine</name>
        <dbReference type="ChEBI" id="CHEBI:59789"/>
    </ligand>
</feature>
<evidence type="ECO:0000256" key="5">
    <source>
        <dbReference type="PROSITE-ProRule" id="PRU10015"/>
    </source>
</evidence>
<evidence type="ECO:0000256" key="1">
    <source>
        <dbReference type="ARBA" id="ARBA00022603"/>
    </source>
</evidence>